<accession>A0A1G5ZNE7</accession>
<dbReference type="OrthoDB" id="9801263at2"/>
<evidence type="ECO:0000313" key="1">
    <source>
        <dbReference type="EMBL" id="SDA96378.1"/>
    </source>
</evidence>
<organism evidence="1 2">
    <name type="scientific">Algoriphagus alkaliphilus</name>
    <dbReference type="NCBI Taxonomy" id="279824"/>
    <lineage>
        <taxon>Bacteria</taxon>
        <taxon>Pseudomonadati</taxon>
        <taxon>Bacteroidota</taxon>
        <taxon>Cytophagia</taxon>
        <taxon>Cytophagales</taxon>
        <taxon>Cyclobacteriaceae</taxon>
        <taxon>Algoriphagus</taxon>
    </lineage>
</organism>
<protein>
    <submittedName>
        <fullName evidence="1">Uncharacterized protein</fullName>
    </submittedName>
</protein>
<proteinExistence type="predicted"/>
<gene>
    <name evidence="1" type="ORF">SAMN03080617_04219</name>
</gene>
<keyword evidence="2" id="KW-1185">Reference proteome</keyword>
<dbReference type="AlphaFoldDB" id="A0A1G5ZNE7"/>
<dbReference type="EMBL" id="FMXE01000050">
    <property type="protein sequence ID" value="SDA96378.1"/>
    <property type="molecule type" value="Genomic_DNA"/>
</dbReference>
<sequence length="43" mass="5110">KDHILVEYATESISNQLFISKYQLYLPDKRQLENELNKVLEGE</sequence>
<reference evidence="2" key="1">
    <citation type="submission" date="2016-10" db="EMBL/GenBank/DDBJ databases">
        <authorList>
            <person name="Varghese N."/>
            <person name="Submissions S."/>
        </authorList>
    </citation>
    <scope>NUCLEOTIDE SEQUENCE [LARGE SCALE GENOMIC DNA]</scope>
    <source>
        <strain evidence="2">DSM 22703</strain>
    </source>
</reference>
<evidence type="ECO:0000313" key="2">
    <source>
        <dbReference type="Proteomes" id="UP000198756"/>
    </source>
</evidence>
<dbReference type="Proteomes" id="UP000198756">
    <property type="component" value="Unassembled WGS sequence"/>
</dbReference>
<name>A0A1G5ZNE7_9BACT</name>
<feature type="non-terminal residue" evidence="1">
    <location>
        <position position="1"/>
    </location>
</feature>